<dbReference type="GO" id="GO:0016874">
    <property type="term" value="F:ligase activity"/>
    <property type="evidence" value="ECO:0007669"/>
    <property type="project" value="UniProtKB-KW"/>
</dbReference>
<name>A0ABP8KQH2_9MICO</name>
<dbReference type="Gene3D" id="3.40.50.12780">
    <property type="entry name" value="N-terminal domain of ligase-like"/>
    <property type="match status" value="1"/>
</dbReference>
<dbReference type="Pfam" id="PF13193">
    <property type="entry name" value="AMP-binding_C"/>
    <property type="match status" value="1"/>
</dbReference>
<dbReference type="PANTHER" id="PTHR43767">
    <property type="entry name" value="LONG-CHAIN-FATTY-ACID--COA LIGASE"/>
    <property type="match status" value="1"/>
</dbReference>
<dbReference type="InterPro" id="IPR020845">
    <property type="entry name" value="AMP-binding_CS"/>
</dbReference>
<dbReference type="NCBIfam" id="NF005877">
    <property type="entry name" value="PRK07824.1"/>
    <property type="match status" value="1"/>
</dbReference>
<dbReference type="EMBL" id="BAABGM010000025">
    <property type="protein sequence ID" value="GAA4412518.1"/>
    <property type="molecule type" value="Genomic_DNA"/>
</dbReference>
<dbReference type="Gene3D" id="3.30.300.30">
    <property type="match status" value="1"/>
</dbReference>
<evidence type="ECO:0000259" key="2">
    <source>
        <dbReference type="Pfam" id="PF13193"/>
    </source>
</evidence>
<reference evidence="4" key="1">
    <citation type="journal article" date="2019" name="Int. J. Syst. Evol. Microbiol.">
        <title>The Global Catalogue of Microorganisms (GCM) 10K type strain sequencing project: providing services to taxonomists for standard genome sequencing and annotation.</title>
        <authorList>
            <consortium name="The Broad Institute Genomics Platform"/>
            <consortium name="The Broad Institute Genome Sequencing Center for Infectious Disease"/>
            <person name="Wu L."/>
            <person name="Ma J."/>
        </authorList>
    </citation>
    <scope>NUCLEOTIDE SEQUENCE [LARGE SCALE GENOMIC DNA]</scope>
    <source>
        <strain evidence="4">JCM 17809</strain>
    </source>
</reference>
<sequence length="394" mass="40798">MTGSPPDGLRMLAVPTGPAALDVLPDLEQALSGGHPVLPYAASAPAPAVPDHDPATLPDGLAVVVGTSGSTGTPKRALLTAAALRASARATHARLGGAGQWLLALPAHHVAGLQVLLRSLDAGTAPLAMDLTDGFRPQAFVAATTGFVPGARRYTSLVPTQLLRVLDHPGGTEALCGFDAVLVGGAAMPPRLRVRAERAGVPVVSTYGMSESAGGCVYDGVALACTEVAFDEDWRIHLGGATIAHGYLARPDLSAQAFGTDDDGVRWFRTDDVGHTDPRGRLRVDGRVDDLVTTGGLKVAPRLVEEAILEHVPGVRDVVVVGSPDPEWGEAVCALLVLEPGAVHDVTAADLRARLRDVLPDHALPRRSLTVPEVPTRGPGKPDRRAVAALFTVG</sequence>
<dbReference type="InterPro" id="IPR050237">
    <property type="entry name" value="ATP-dep_AMP-bd_enzyme"/>
</dbReference>
<dbReference type="InterPro" id="IPR025110">
    <property type="entry name" value="AMP-bd_C"/>
</dbReference>
<feature type="domain" description="AMP-binding enzyme C-terminal" evidence="2">
    <location>
        <begin position="306"/>
        <end position="381"/>
    </location>
</feature>
<accession>A0ABP8KQH2</accession>
<comment type="caution">
    <text evidence="3">The sequence shown here is derived from an EMBL/GenBank/DDBJ whole genome shotgun (WGS) entry which is preliminary data.</text>
</comment>
<organism evidence="3 4">
    <name type="scientific">Fodinibacter luteus</name>
    <dbReference type="NCBI Taxonomy" id="552064"/>
    <lineage>
        <taxon>Bacteria</taxon>
        <taxon>Bacillati</taxon>
        <taxon>Actinomycetota</taxon>
        <taxon>Actinomycetes</taxon>
        <taxon>Micrococcales</taxon>
        <taxon>Intrasporangiaceae</taxon>
        <taxon>Fodinibacter (ex Wang et al. 2009)</taxon>
    </lineage>
</organism>
<evidence type="ECO:0000259" key="1">
    <source>
        <dbReference type="Pfam" id="PF00501"/>
    </source>
</evidence>
<gene>
    <name evidence="3" type="primary">menE</name>
    <name evidence="3" type="ORF">GCM10023168_34370</name>
</gene>
<protein>
    <submittedName>
        <fullName evidence="3">O-succinylbenzoate--CoA ligase</fullName>
    </submittedName>
</protein>
<dbReference type="SUPFAM" id="SSF56801">
    <property type="entry name" value="Acetyl-CoA synthetase-like"/>
    <property type="match status" value="1"/>
</dbReference>
<keyword evidence="4" id="KW-1185">Reference proteome</keyword>
<dbReference type="InterPro" id="IPR042099">
    <property type="entry name" value="ANL_N_sf"/>
</dbReference>
<dbReference type="RefSeq" id="WP_345208249.1">
    <property type="nucleotide sequence ID" value="NZ_BAABGM010000025.1"/>
</dbReference>
<evidence type="ECO:0000313" key="4">
    <source>
        <dbReference type="Proteomes" id="UP001500945"/>
    </source>
</evidence>
<evidence type="ECO:0000313" key="3">
    <source>
        <dbReference type="EMBL" id="GAA4412518.1"/>
    </source>
</evidence>
<proteinExistence type="predicted"/>
<dbReference type="PROSITE" id="PS00455">
    <property type="entry name" value="AMP_BINDING"/>
    <property type="match status" value="1"/>
</dbReference>
<dbReference type="InterPro" id="IPR000873">
    <property type="entry name" value="AMP-dep_synth/lig_dom"/>
</dbReference>
<dbReference type="Pfam" id="PF00501">
    <property type="entry name" value="AMP-binding"/>
    <property type="match status" value="1"/>
</dbReference>
<dbReference type="Proteomes" id="UP001500945">
    <property type="component" value="Unassembled WGS sequence"/>
</dbReference>
<feature type="domain" description="AMP-dependent synthetase/ligase" evidence="1">
    <location>
        <begin position="50"/>
        <end position="222"/>
    </location>
</feature>
<keyword evidence="3" id="KW-0436">Ligase</keyword>
<dbReference type="PANTHER" id="PTHR43767:SF1">
    <property type="entry name" value="NONRIBOSOMAL PEPTIDE SYNTHASE PES1 (EUROFUNG)-RELATED"/>
    <property type="match status" value="1"/>
</dbReference>
<dbReference type="InterPro" id="IPR045851">
    <property type="entry name" value="AMP-bd_C_sf"/>
</dbReference>